<organism evidence="2 3">
    <name type="scientific">Tanacetum coccineum</name>
    <dbReference type="NCBI Taxonomy" id="301880"/>
    <lineage>
        <taxon>Eukaryota</taxon>
        <taxon>Viridiplantae</taxon>
        <taxon>Streptophyta</taxon>
        <taxon>Embryophyta</taxon>
        <taxon>Tracheophyta</taxon>
        <taxon>Spermatophyta</taxon>
        <taxon>Magnoliopsida</taxon>
        <taxon>eudicotyledons</taxon>
        <taxon>Gunneridae</taxon>
        <taxon>Pentapetalae</taxon>
        <taxon>asterids</taxon>
        <taxon>campanulids</taxon>
        <taxon>Asterales</taxon>
        <taxon>Asteraceae</taxon>
        <taxon>Asteroideae</taxon>
        <taxon>Anthemideae</taxon>
        <taxon>Anthemidinae</taxon>
        <taxon>Tanacetum</taxon>
    </lineage>
</organism>
<dbReference type="Proteomes" id="UP001151760">
    <property type="component" value="Unassembled WGS sequence"/>
</dbReference>
<accession>A0ABQ5GI17</accession>
<reference evidence="2" key="1">
    <citation type="journal article" date="2022" name="Int. J. Mol. Sci.">
        <title>Draft Genome of Tanacetum Coccineum: Genomic Comparison of Closely Related Tanacetum-Family Plants.</title>
        <authorList>
            <person name="Yamashiro T."/>
            <person name="Shiraishi A."/>
            <person name="Nakayama K."/>
            <person name="Satake H."/>
        </authorList>
    </citation>
    <scope>NUCLEOTIDE SEQUENCE</scope>
</reference>
<keyword evidence="3" id="KW-1185">Reference proteome</keyword>
<gene>
    <name evidence="2" type="ORF">Tco_1041900</name>
</gene>
<evidence type="ECO:0000256" key="1">
    <source>
        <dbReference type="SAM" id="MobiDB-lite"/>
    </source>
</evidence>
<evidence type="ECO:0000313" key="2">
    <source>
        <dbReference type="EMBL" id="GJT75175.1"/>
    </source>
</evidence>
<sequence length="128" mass="14117">MGVLYEDPPPGPNQGKKTKSRRTKESESSKKLSITKETPKGKAPSVSSKTGKSASAKEPVKELTIEVVMDDAVNTAGKDVVRDVDQPQDTSELKTDKTPNPEWFKQPPKPPTPNPEWNKHQVVLDQLE</sequence>
<comment type="caution">
    <text evidence="2">The sequence shown here is derived from an EMBL/GenBank/DDBJ whole genome shotgun (WGS) entry which is preliminary data.</text>
</comment>
<protein>
    <submittedName>
        <fullName evidence="2">Uncharacterized protein</fullName>
    </submittedName>
</protein>
<evidence type="ECO:0000313" key="3">
    <source>
        <dbReference type="Proteomes" id="UP001151760"/>
    </source>
</evidence>
<reference evidence="2" key="2">
    <citation type="submission" date="2022-01" db="EMBL/GenBank/DDBJ databases">
        <authorList>
            <person name="Yamashiro T."/>
            <person name="Shiraishi A."/>
            <person name="Satake H."/>
            <person name="Nakayama K."/>
        </authorList>
    </citation>
    <scope>NUCLEOTIDE SEQUENCE</scope>
</reference>
<name>A0ABQ5GI17_9ASTR</name>
<feature type="compositionally biased region" description="Basic and acidic residues" evidence="1">
    <location>
        <begin position="79"/>
        <end position="99"/>
    </location>
</feature>
<proteinExistence type="predicted"/>
<feature type="region of interest" description="Disordered" evidence="1">
    <location>
        <begin position="1"/>
        <end position="128"/>
    </location>
</feature>
<dbReference type="EMBL" id="BQNB010018509">
    <property type="protein sequence ID" value="GJT75175.1"/>
    <property type="molecule type" value="Genomic_DNA"/>
</dbReference>